<keyword evidence="4" id="KW-0238">DNA-binding</keyword>
<feature type="region of interest" description="Disordered" evidence="6">
    <location>
        <begin position="55"/>
        <end position="86"/>
    </location>
</feature>
<comment type="subcellular location">
    <subcellularLocation>
        <location evidence="1">Cytoplasm</location>
        <location evidence="1">Nucleoid</location>
    </subcellularLocation>
</comment>
<dbReference type="SMART" id="SM00528">
    <property type="entry name" value="HNS"/>
    <property type="match status" value="1"/>
</dbReference>
<name>A0AA91C0I1_9RHOB</name>
<dbReference type="GO" id="GO:0003681">
    <property type="term" value="F:bent DNA binding"/>
    <property type="evidence" value="ECO:0007669"/>
    <property type="project" value="TreeGrafter"/>
</dbReference>
<dbReference type="GO" id="GO:0009295">
    <property type="term" value="C:nucleoid"/>
    <property type="evidence" value="ECO:0007669"/>
    <property type="project" value="UniProtKB-SubCell"/>
</dbReference>
<dbReference type="GO" id="GO:0003680">
    <property type="term" value="F:minor groove of adenine-thymine-rich DNA binding"/>
    <property type="evidence" value="ECO:0007669"/>
    <property type="project" value="TreeGrafter"/>
</dbReference>
<evidence type="ECO:0000313" key="9">
    <source>
        <dbReference type="Proteomes" id="UP000597886"/>
    </source>
</evidence>
<dbReference type="GO" id="GO:0032993">
    <property type="term" value="C:protein-DNA complex"/>
    <property type="evidence" value="ECO:0007669"/>
    <property type="project" value="TreeGrafter"/>
</dbReference>
<organism evidence="8 9">
    <name type="scientific">Ruegeria atlantica</name>
    <dbReference type="NCBI Taxonomy" id="81569"/>
    <lineage>
        <taxon>Bacteria</taxon>
        <taxon>Pseudomonadati</taxon>
        <taxon>Pseudomonadota</taxon>
        <taxon>Alphaproteobacteria</taxon>
        <taxon>Rhodobacterales</taxon>
        <taxon>Roseobacteraceae</taxon>
        <taxon>Ruegeria</taxon>
    </lineage>
</organism>
<dbReference type="InterPro" id="IPR027444">
    <property type="entry name" value="H-NS_C_dom"/>
</dbReference>
<dbReference type="Pfam" id="PF00816">
    <property type="entry name" value="Histone_HNS"/>
    <property type="match status" value="1"/>
</dbReference>
<dbReference type="GO" id="GO:0000976">
    <property type="term" value="F:transcription cis-regulatory region binding"/>
    <property type="evidence" value="ECO:0007669"/>
    <property type="project" value="TreeGrafter"/>
</dbReference>
<comment type="caution">
    <text evidence="8">The sequence shown here is derived from an EMBL/GenBank/DDBJ whole genome shotgun (WGS) entry which is preliminary data.</text>
</comment>
<evidence type="ECO:0000259" key="7">
    <source>
        <dbReference type="SMART" id="SM00528"/>
    </source>
</evidence>
<reference evidence="8" key="1">
    <citation type="submission" date="2019-12" db="EMBL/GenBank/DDBJ databases">
        <title>Ruegeria JWLKs population differentiation of coral mucus and skeleton niches.</title>
        <authorList>
            <person name="Luo D."/>
        </authorList>
    </citation>
    <scope>NUCLEOTIDE SEQUENCE</scope>
    <source>
        <strain evidence="8">HKCCD6181</strain>
    </source>
</reference>
<accession>A0AA91C0I1</accession>
<dbReference type="GO" id="GO:0005829">
    <property type="term" value="C:cytosol"/>
    <property type="evidence" value="ECO:0007669"/>
    <property type="project" value="TreeGrafter"/>
</dbReference>
<dbReference type="Proteomes" id="UP000597886">
    <property type="component" value="Unassembled WGS sequence"/>
</dbReference>
<dbReference type="InterPro" id="IPR037150">
    <property type="entry name" value="H-NS_C_dom_sf"/>
</dbReference>
<feature type="domain" description="DNA-binding protein H-NS-like C-terminal" evidence="7">
    <location>
        <begin position="60"/>
        <end position="105"/>
    </location>
</feature>
<dbReference type="AlphaFoldDB" id="A0AA91C0I1"/>
<dbReference type="RefSeq" id="WP_171206038.1">
    <property type="nucleotide sequence ID" value="NZ_WVRA01000007.1"/>
</dbReference>
<gene>
    <name evidence="8" type="ORF">GS634_17165</name>
</gene>
<feature type="coiled-coil region" evidence="5">
    <location>
        <begin position="10"/>
        <end position="45"/>
    </location>
</feature>
<comment type="similarity">
    <text evidence="2">Belongs to the histone-like protein H-NS family.</text>
</comment>
<dbReference type="SUPFAM" id="SSF81273">
    <property type="entry name" value="H-NS histone-like proteins"/>
    <property type="match status" value="1"/>
</dbReference>
<evidence type="ECO:0000256" key="3">
    <source>
        <dbReference type="ARBA" id="ARBA00022490"/>
    </source>
</evidence>
<evidence type="ECO:0000313" key="8">
    <source>
        <dbReference type="EMBL" id="NOE19856.1"/>
    </source>
</evidence>
<evidence type="ECO:0000256" key="6">
    <source>
        <dbReference type="SAM" id="MobiDB-lite"/>
    </source>
</evidence>
<dbReference type="Gene3D" id="4.10.430.10">
    <property type="entry name" value="Histone-like protein H-NS, C-terminal domain"/>
    <property type="match status" value="1"/>
</dbReference>
<keyword evidence="3" id="KW-0963">Cytoplasm</keyword>
<keyword evidence="5" id="KW-0175">Coiled coil</keyword>
<dbReference type="EMBL" id="WVRA01000007">
    <property type="protein sequence ID" value="NOE19856.1"/>
    <property type="molecule type" value="Genomic_DNA"/>
</dbReference>
<evidence type="ECO:0000256" key="5">
    <source>
        <dbReference type="SAM" id="Coils"/>
    </source>
</evidence>
<evidence type="ECO:0000256" key="4">
    <source>
        <dbReference type="ARBA" id="ARBA00023125"/>
    </source>
</evidence>
<dbReference type="PANTHER" id="PTHR38097">
    <property type="match status" value="1"/>
</dbReference>
<sequence>MGINLENMSRKDLLALRNDIEKALVRAEKRERQEALKAAEKAAAEFGFSLSELSGEASRSVKPTKTKAKYRNPENPDQTWTGRGRKPQWVHDALTAGVDISDLEI</sequence>
<protein>
    <submittedName>
        <fullName evidence="8">H-NS histone family protein</fullName>
    </submittedName>
</protein>
<proteinExistence type="inferred from homology"/>
<evidence type="ECO:0000256" key="1">
    <source>
        <dbReference type="ARBA" id="ARBA00004453"/>
    </source>
</evidence>
<dbReference type="GO" id="GO:0001217">
    <property type="term" value="F:DNA-binding transcription repressor activity"/>
    <property type="evidence" value="ECO:0007669"/>
    <property type="project" value="TreeGrafter"/>
</dbReference>
<dbReference type="PANTHER" id="PTHR38097:SF2">
    <property type="entry name" value="DNA-BINDING PROTEIN STPA"/>
    <property type="match status" value="1"/>
</dbReference>
<evidence type="ECO:0000256" key="2">
    <source>
        <dbReference type="ARBA" id="ARBA00010610"/>
    </source>
</evidence>